<proteinExistence type="predicted"/>
<reference evidence="2" key="1">
    <citation type="journal article" date="2013" name="Nat. Biotechnol.">
        <title>Chinese hamster genome sequenced from sorted chromosomes.</title>
        <authorList>
            <person name="Brinkrolf K."/>
            <person name="Rupp O."/>
            <person name="Laux H."/>
            <person name="Kollin F."/>
            <person name="Ernst W."/>
            <person name="Linke B."/>
            <person name="Kofler R."/>
            <person name="Romand S."/>
            <person name="Hesse F."/>
            <person name="Budach W.E."/>
            <person name="Galosy S."/>
            <person name="Muller D."/>
            <person name="Noll T."/>
            <person name="Wienberg J."/>
            <person name="Jostock T."/>
            <person name="Leonard M."/>
            <person name="Grillari J."/>
            <person name="Tauch A."/>
            <person name="Goesmann A."/>
            <person name="Helk B."/>
            <person name="Mott J.E."/>
            <person name="Puhler A."/>
            <person name="Borth N."/>
        </authorList>
    </citation>
    <scope>NUCLEOTIDE SEQUENCE [LARGE SCALE GENOMIC DNA]</scope>
    <source>
        <strain evidence="2">17A/GY</strain>
    </source>
</reference>
<accession>A0A061I968</accession>
<sequence length="62" mass="7473">IKKYVWVKELGTSFAFISTLDAVESFTVPLRPDFRLEIVDLVFVIEQRYRFRKDKRIVCVKY</sequence>
<protein>
    <submittedName>
        <fullName evidence="1">Uncharacterized protein</fullName>
    </submittedName>
</protein>
<dbReference type="Proteomes" id="UP000030759">
    <property type="component" value="Unassembled WGS sequence"/>
</dbReference>
<name>A0A061I968_CRIGR</name>
<gene>
    <name evidence="1" type="ORF">H671_4g12679</name>
</gene>
<evidence type="ECO:0000313" key="1">
    <source>
        <dbReference type="EMBL" id="ERE75390.1"/>
    </source>
</evidence>
<dbReference type="EMBL" id="KE675470">
    <property type="protein sequence ID" value="ERE75390.1"/>
    <property type="molecule type" value="Genomic_DNA"/>
</dbReference>
<dbReference type="AlphaFoldDB" id="A0A061I968"/>
<evidence type="ECO:0000313" key="2">
    <source>
        <dbReference type="Proteomes" id="UP000030759"/>
    </source>
</evidence>
<feature type="non-terminal residue" evidence="1">
    <location>
        <position position="1"/>
    </location>
</feature>
<organism evidence="1 2">
    <name type="scientific">Cricetulus griseus</name>
    <name type="common">Chinese hamster</name>
    <name type="synonym">Cricetulus barabensis griseus</name>
    <dbReference type="NCBI Taxonomy" id="10029"/>
    <lineage>
        <taxon>Eukaryota</taxon>
        <taxon>Metazoa</taxon>
        <taxon>Chordata</taxon>
        <taxon>Craniata</taxon>
        <taxon>Vertebrata</taxon>
        <taxon>Euteleostomi</taxon>
        <taxon>Mammalia</taxon>
        <taxon>Eutheria</taxon>
        <taxon>Euarchontoglires</taxon>
        <taxon>Glires</taxon>
        <taxon>Rodentia</taxon>
        <taxon>Myomorpha</taxon>
        <taxon>Muroidea</taxon>
        <taxon>Cricetidae</taxon>
        <taxon>Cricetinae</taxon>
        <taxon>Cricetulus</taxon>
    </lineage>
</organism>